<dbReference type="Proteomes" id="UP000287022">
    <property type="component" value="Unassembled WGS sequence"/>
</dbReference>
<feature type="signal peptide" evidence="1">
    <location>
        <begin position="1"/>
        <end position="33"/>
    </location>
</feature>
<evidence type="ECO:0000256" key="1">
    <source>
        <dbReference type="SAM" id="SignalP"/>
    </source>
</evidence>
<keyword evidence="1" id="KW-0732">Signal</keyword>
<dbReference type="PROSITE" id="PS51257">
    <property type="entry name" value="PROKAR_LIPOPROTEIN"/>
    <property type="match status" value="1"/>
</dbReference>
<keyword evidence="3" id="KW-1185">Reference proteome</keyword>
<feature type="chain" id="PRO_5019235739" evidence="1">
    <location>
        <begin position="34"/>
        <end position="598"/>
    </location>
</feature>
<accession>A0A432Z9U4</accession>
<comment type="caution">
    <text evidence="2">The sequence shown here is derived from an EMBL/GenBank/DDBJ whole genome shotgun (WGS) entry which is preliminary data.</text>
</comment>
<dbReference type="InterPro" id="IPR010281">
    <property type="entry name" value="DUF885"/>
</dbReference>
<reference evidence="3" key="1">
    <citation type="journal article" date="2018" name="Front. Microbiol.">
        <title>Genome-Based Analysis Reveals the Taxonomy and Diversity of the Family Idiomarinaceae.</title>
        <authorList>
            <person name="Liu Y."/>
            <person name="Lai Q."/>
            <person name="Shao Z."/>
        </authorList>
    </citation>
    <scope>NUCLEOTIDE SEQUENCE [LARGE SCALE GENOMIC DNA]</scope>
    <source>
        <strain evidence="3">c121</strain>
    </source>
</reference>
<organism evidence="2 3">
    <name type="scientific">Pseudidiomarina sediminum</name>
    <dbReference type="NCBI Taxonomy" id="431675"/>
    <lineage>
        <taxon>Bacteria</taxon>
        <taxon>Pseudomonadati</taxon>
        <taxon>Pseudomonadota</taxon>
        <taxon>Gammaproteobacteria</taxon>
        <taxon>Alteromonadales</taxon>
        <taxon>Idiomarinaceae</taxon>
        <taxon>Pseudidiomarina</taxon>
    </lineage>
</organism>
<dbReference type="STRING" id="1122124.GCA_000423165_00449"/>
<proteinExistence type="predicted"/>
<dbReference type="Pfam" id="PF05960">
    <property type="entry name" value="DUF885"/>
    <property type="match status" value="1"/>
</dbReference>
<dbReference type="EMBL" id="PIQE01000001">
    <property type="protein sequence ID" value="RUO74651.1"/>
    <property type="molecule type" value="Genomic_DNA"/>
</dbReference>
<evidence type="ECO:0000313" key="2">
    <source>
        <dbReference type="EMBL" id="RUO74651.1"/>
    </source>
</evidence>
<evidence type="ECO:0000313" key="3">
    <source>
        <dbReference type="Proteomes" id="UP000287022"/>
    </source>
</evidence>
<dbReference type="PANTHER" id="PTHR33361:SF2">
    <property type="entry name" value="DUF885 DOMAIN-CONTAINING PROTEIN"/>
    <property type="match status" value="1"/>
</dbReference>
<sequence length="598" mass="68219">MGRSQRFSASLVAASVALLLGGCASSSTPSAQAPQATSPAVSEDQRFTAMAERIWQGMQRPAGSENSATALPSMTAEALHARAEQQRQWLNELKRINTDALSRQEYINWRMLTYRLQNQVDGFDYHEHYMPLNAEGGFHSSLSFMVRNTPLRSYQDYQNYVTKLGTIPQYLGEQTQWLKRALREGYTQPKAAMKGFEDSIAAFIVQDPSESVFFEPLQQQPHFVTDAQWQALQQQARATIDTNIVPAYQDYFDFMVMEYLPNSRDSIGASELPNGDAYYQNRIKHFTTLDLTPEEIHQRGLAEVARIRNEMQLVIEKTGFEGSFEEFVNFLRTDPRFYPTSAEQLLKEASYIAKRMDGELPKFFKHLPRQPYGVAPVPAEIAPKYTTGRYAGTGREDRASFYWVNTYALDRRPLYQLEALTLHEAMPGHHLQGALARELEGVPSYRQQTYISAFGEGWGLYAEWLGLEAGFYQDPYSDFGRLSYEMWRAARLVVDTGMHAMGWSREKAMDFMAANTALSLHNVKTEIDRYITWPGQALSYKLGEMLIRQLRAEAEEALGADFDLREFHHQVLKNGSIPLDVLETEIRDWIDAQAQQQA</sequence>
<dbReference type="PANTHER" id="PTHR33361">
    <property type="entry name" value="GLR0591 PROTEIN"/>
    <property type="match status" value="1"/>
</dbReference>
<name>A0A432Z9U4_9GAMM</name>
<protein>
    <submittedName>
        <fullName evidence="2">DUF885 domain-containing protein</fullName>
    </submittedName>
</protein>
<dbReference type="RefSeq" id="WP_051207048.1">
    <property type="nucleotide sequence ID" value="NZ_PIQE01000001.1"/>
</dbReference>
<gene>
    <name evidence="2" type="ORF">CWI80_04740</name>
</gene>
<dbReference type="AlphaFoldDB" id="A0A432Z9U4"/>